<dbReference type="InterPro" id="IPR001585">
    <property type="entry name" value="TAL/FSA"/>
</dbReference>
<proteinExistence type="inferred from homology"/>
<evidence type="ECO:0000256" key="4">
    <source>
        <dbReference type="ARBA" id="ARBA00008426"/>
    </source>
</evidence>
<dbReference type="Pfam" id="PF00923">
    <property type="entry name" value="TAL_FSA"/>
    <property type="match status" value="1"/>
</dbReference>
<dbReference type="SUPFAM" id="SSF51569">
    <property type="entry name" value="Aldolase"/>
    <property type="match status" value="1"/>
</dbReference>
<comment type="subcellular location">
    <subcellularLocation>
        <location evidence="2 11">Cytoplasm</location>
    </subcellularLocation>
</comment>
<dbReference type="PROSITE" id="PS01054">
    <property type="entry name" value="TRANSALDOLASE_1"/>
    <property type="match status" value="1"/>
</dbReference>
<evidence type="ECO:0000256" key="6">
    <source>
        <dbReference type="ARBA" id="ARBA00022490"/>
    </source>
</evidence>
<dbReference type="RefSeq" id="WP_394833738.1">
    <property type="nucleotide sequence ID" value="NZ_CP089929.1"/>
</dbReference>
<dbReference type="InterPro" id="IPR013785">
    <property type="entry name" value="Aldolase_TIM"/>
</dbReference>
<keyword evidence="13" id="KW-1185">Reference proteome</keyword>
<evidence type="ECO:0000256" key="5">
    <source>
        <dbReference type="ARBA" id="ARBA00013151"/>
    </source>
</evidence>
<dbReference type="PANTHER" id="PTHR10683:SF31">
    <property type="entry name" value="TRANSALDOLASE"/>
    <property type="match status" value="1"/>
</dbReference>
<evidence type="ECO:0000313" key="12">
    <source>
        <dbReference type="EMBL" id="WXB04104.1"/>
    </source>
</evidence>
<protein>
    <recommendedName>
        <fullName evidence="5 11">Transaldolase</fullName>
        <ecNumber evidence="5 11">2.2.1.2</ecNumber>
    </recommendedName>
</protein>
<dbReference type="EMBL" id="CP089983">
    <property type="protein sequence ID" value="WXB04104.1"/>
    <property type="molecule type" value="Genomic_DNA"/>
</dbReference>
<keyword evidence="9 11" id="KW-0704">Schiff base</keyword>
<dbReference type="Proteomes" id="UP001374803">
    <property type="component" value="Chromosome"/>
</dbReference>
<dbReference type="PIRSF" id="PIRSF036915">
    <property type="entry name" value="Trnald_Bac_Plnt"/>
    <property type="match status" value="1"/>
</dbReference>
<keyword evidence="6 11" id="KW-0963">Cytoplasm</keyword>
<name>A0ABZ2KZJ3_9BACT</name>
<keyword evidence="8 11" id="KW-0570">Pentose shunt</keyword>
<evidence type="ECO:0000256" key="11">
    <source>
        <dbReference type="HAMAP-Rule" id="MF_00493"/>
    </source>
</evidence>
<dbReference type="Gene3D" id="3.20.20.70">
    <property type="entry name" value="Aldolase class I"/>
    <property type="match status" value="1"/>
</dbReference>
<reference evidence="12" key="1">
    <citation type="submission" date="2021-12" db="EMBL/GenBank/DDBJ databases">
        <title>Discovery of the Pendulisporaceae a myxobacterial family with distinct sporulation behavior and unique specialized metabolism.</title>
        <authorList>
            <person name="Garcia R."/>
            <person name="Popoff A."/>
            <person name="Bader C.D."/>
            <person name="Loehr J."/>
            <person name="Walesch S."/>
            <person name="Walt C."/>
            <person name="Boldt J."/>
            <person name="Bunk B."/>
            <person name="Haeckl F.J.F.P.J."/>
            <person name="Gunesch A.P."/>
            <person name="Birkelbach J."/>
            <person name="Nuebel U."/>
            <person name="Pietschmann T."/>
            <person name="Bach T."/>
            <person name="Mueller R."/>
        </authorList>
    </citation>
    <scope>NUCLEOTIDE SEQUENCE</scope>
    <source>
        <strain evidence="12">MSr11367</strain>
    </source>
</reference>
<feature type="active site" description="Schiff-base intermediate with substrate" evidence="11">
    <location>
        <position position="140"/>
    </location>
</feature>
<evidence type="ECO:0000256" key="3">
    <source>
        <dbReference type="ARBA" id="ARBA00004857"/>
    </source>
</evidence>
<evidence type="ECO:0000256" key="2">
    <source>
        <dbReference type="ARBA" id="ARBA00004496"/>
    </source>
</evidence>
<gene>
    <name evidence="11 12" type="primary">tal</name>
    <name evidence="12" type="ORF">LVJ94_45255</name>
</gene>
<evidence type="ECO:0000313" key="13">
    <source>
        <dbReference type="Proteomes" id="UP001374803"/>
    </source>
</evidence>
<dbReference type="InterPro" id="IPR004732">
    <property type="entry name" value="Transaldolase_2"/>
</dbReference>
<evidence type="ECO:0000256" key="7">
    <source>
        <dbReference type="ARBA" id="ARBA00022679"/>
    </source>
</evidence>
<evidence type="ECO:0000256" key="1">
    <source>
        <dbReference type="ARBA" id="ARBA00003518"/>
    </source>
</evidence>
<evidence type="ECO:0000256" key="8">
    <source>
        <dbReference type="ARBA" id="ARBA00023126"/>
    </source>
</evidence>
<dbReference type="GO" id="GO:0004801">
    <property type="term" value="F:transaldolase activity"/>
    <property type="evidence" value="ECO:0007669"/>
    <property type="project" value="UniProtKB-EC"/>
</dbReference>
<dbReference type="PANTHER" id="PTHR10683">
    <property type="entry name" value="TRANSALDOLASE"/>
    <property type="match status" value="1"/>
</dbReference>
<comment type="similarity">
    <text evidence="4 11">Belongs to the transaldolase family. Type 2 subfamily.</text>
</comment>
<organism evidence="12 13">
    <name type="scientific">Pendulispora rubella</name>
    <dbReference type="NCBI Taxonomy" id="2741070"/>
    <lineage>
        <taxon>Bacteria</taxon>
        <taxon>Pseudomonadati</taxon>
        <taxon>Myxococcota</taxon>
        <taxon>Myxococcia</taxon>
        <taxon>Myxococcales</taxon>
        <taxon>Sorangiineae</taxon>
        <taxon>Pendulisporaceae</taxon>
        <taxon>Pendulispora</taxon>
    </lineage>
</organism>
<dbReference type="HAMAP" id="MF_00493">
    <property type="entry name" value="Transaldolase_2"/>
    <property type="match status" value="1"/>
</dbReference>
<dbReference type="InterPro" id="IPR018225">
    <property type="entry name" value="Transaldolase_AS"/>
</dbReference>
<dbReference type="NCBIfam" id="NF002881">
    <property type="entry name" value="PRK03343.1"/>
    <property type="match status" value="1"/>
</dbReference>
<comment type="catalytic activity">
    <reaction evidence="10 11">
        <text>D-sedoheptulose 7-phosphate + D-glyceraldehyde 3-phosphate = D-erythrose 4-phosphate + beta-D-fructose 6-phosphate</text>
        <dbReference type="Rhea" id="RHEA:17053"/>
        <dbReference type="ChEBI" id="CHEBI:16897"/>
        <dbReference type="ChEBI" id="CHEBI:57483"/>
        <dbReference type="ChEBI" id="CHEBI:57634"/>
        <dbReference type="ChEBI" id="CHEBI:59776"/>
        <dbReference type="EC" id="2.2.1.2"/>
    </reaction>
</comment>
<evidence type="ECO:0000256" key="9">
    <source>
        <dbReference type="ARBA" id="ARBA00023270"/>
    </source>
</evidence>
<keyword evidence="7 11" id="KW-0808">Transferase</keyword>
<evidence type="ECO:0000256" key="10">
    <source>
        <dbReference type="ARBA" id="ARBA00048810"/>
    </source>
</evidence>
<comment type="function">
    <text evidence="1 11">Transaldolase is important for the balance of metabolites in the pentose-phosphate pathway.</text>
</comment>
<comment type="pathway">
    <text evidence="3 11">Carbohydrate degradation; pentose phosphate pathway; D-glyceraldehyde 3-phosphate and beta-D-fructose 6-phosphate from D-ribose 5-phosphate and D-xylulose 5-phosphate (non-oxidative stage): step 2/3.</text>
</comment>
<dbReference type="NCBIfam" id="TIGR00876">
    <property type="entry name" value="tal_mycobact"/>
    <property type="match status" value="1"/>
</dbReference>
<sequence length="373" mass="41158">MNANAIQRLYELGQSAWLDFISRDLLTSGGLRQLIERDGLRGVTSNPTIFQKAIAGGADYDALIDGAHASEADPAIFERIMVRDLQLACDELFPIYERTGGTDGFASIEVAPVLAHQTVGSIEQAQRLWTAVERPNLMVKIPATRAGIPAIEQCLVEGININVTLLFGVPRYLEVAKAFLRALETRAAQNRAIDRIASVASFFVSRVDTKVDKILDMLAPSPATERGRSLRGKIAIANAKIAYAEFERIAASDRWHELAAKGARPQRLLWGSTSSKDPAYPDTYYVEALAGPRTVNTMPMETFRAYLDHGAPEIRITRDRELAFEQIAELVNLGIDFDAIVQTLEDEGVASFIESYDQAVHGIASKRRRRRSA</sequence>
<accession>A0ABZ2KZJ3</accession>
<dbReference type="CDD" id="cd00955">
    <property type="entry name" value="Transaldolase_like"/>
    <property type="match status" value="1"/>
</dbReference>
<dbReference type="EC" id="2.2.1.2" evidence="5 11"/>